<evidence type="ECO:0000256" key="5">
    <source>
        <dbReference type="ARBA" id="ARBA00038359"/>
    </source>
</evidence>
<dbReference type="GO" id="GO:0016020">
    <property type="term" value="C:membrane"/>
    <property type="evidence" value="ECO:0007669"/>
    <property type="project" value="UniProtKB-SubCell"/>
</dbReference>
<keyword evidence="3 6" id="KW-1133">Transmembrane helix</keyword>
<evidence type="ECO:0000259" key="7">
    <source>
        <dbReference type="Pfam" id="PF20684"/>
    </source>
</evidence>
<comment type="subcellular location">
    <subcellularLocation>
        <location evidence="1">Membrane</location>
        <topology evidence="1">Multi-pass membrane protein</topology>
    </subcellularLocation>
</comment>
<dbReference type="PANTHER" id="PTHR33048">
    <property type="entry name" value="PTH11-LIKE INTEGRAL MEMBRANE PROTEIN (AFU_ORTHOLOGUE AFUA_5G11245)"/>
    <property type="match status" value="1"/>
</dbReference>
<feature type="transmembrane region" description="Helical" evidence="6">
    <location>
        <begin position="94"/>
        <end position="115"/>
    </location>
</feature>
<dbReference type="STRING" id="1149755.A0A2J6QZX4"/>
<feature type="domain" description="Rhodopsin" evidence="7">
    <location>
        <begin position="33"/>
        <end position="272"/>
    </location>
</feature>
<gene>
    <name evidence="8" type="ORF">L207DRAFT_441580</name>
</gene>
<dbReference type="PANTHER" id="PTHR33048:SF108">
    <property type="entry name" value="INTEGRAL MEMBRANE PROTEIN"/>
    <property type="match status" value="1"/>
</dbReference>
<evidence type="ECO:0000256" key="1">
    <source>
        <dbReference type="ARBA" id="ARBA00004141"/>
    </source>
</evidence>
<sequence length="279" mass="31045">MIQAKGAANPSRVPQILAGTIIPTVLSSVFVAARLYTRGILNKTWGLDDTLVTAAWIFSIGSTSMICFQTNWGFGHHSIFQNPSDSRPFLLASYVDRILYSLTLCLTKMGLSVFYRRVFDDDRSRRIMNWTICFLVVSQIAILALTIFQCFPIQDSWSLRPEVIKAQCMPFYVSTYISLVCNVLADIVLVAFAVPRVPPLTMPRIQKIALLIVVSLGVIVIVAAIARCVSVIKLPLNDPLWCGTDTSTWSTVEMQTGLFCISAPCIRPLLRRMFPGLMS</sequence>
<dbReference type="EMBL" id="KZ613961">
    <property type="protein sequence ID" value="PMD31824.1"/>
    <property type="molecule type" value="Genomic_DNA"/>
</dbReference>
<protein>
    <recommendedName>
        <fullName evidence="7">Rhodopsin domain-containing protein</fullName>
    </recommendedName>
</protein>
<feature type="transmembrane region" description="Helical" evidence="6">
    <location>
        <begin position="127"/>
        <end position="151"/>
    </location>
</feature>
<dbReference type="OrthoDB" id="444631at2759"/>
<accession>A0A2J6QZX4</accession>
<dbReference type="AlphaFoldDB" id="A0A2J6QZX4"/>
<dbReference type="Proteomes" id="UP000235786">
    <property type="component" value="Unassembled WGS sequence"/>
</dbReference>
<name>A0A2J6QZX4_HYAVF</name>
<evidence type="ECO:0000256" key="6">
    <source>
        <dbReference type="SAM" id="Phobius"/>
    </source>
</evidence>
<feature type="transmembrane region" description="Helical" evidence="6">
    <location>
        <begin position="208"/>
        <end position="232"/>
    </location>
</feature>
<dbReference type="InterPro" id="IPR052337">
    <property type="entry name" value="SAT4-like"/>
</dbReference>
<feature type="transmembrane region" description="Helical" evidence="6">
    <location>
        <begin position="16"/>
        <end position="37"/>
    </location>
</feature>
<proteinExistence type="inferred from homology"/>
<keyword evidence="4 6" id="KW-0472">Membrane</keyword>
<feature type="transmembrane region" description="Helical" evidence="6">
    <location>
        <begin position="49"/>
        <end position="74"/>
    </location>
</feature>
<dbReference type="InterPro" id="IPR049326">
    <property type="entry name" value="Rhodopsin_dom_fungi"/>
</dbReference>
<evidence type="ECO:0000256" key="2">
    <source>
        <dbReference type="ARBA" id="ARBA00022692"/>
    </source>
</evidence>
<dbReference type="Pfam" id="PF20684">
    <property type="entry name" value="Fung_rhodopsin"/>
    <property type="match status" value="1"/>
</dbReference>
<comment type="similarity">
    <text evidence="5">Belongs to the SAT4 family.</text>
</comment>
<evidence type="ECO:0000313" key="8">
    <source>
        <dbReference type="EMBL" id="PMD31824.1"/>
    </source>
</evidence>
<evidence type="ECO:0000313" key="9">
    <source>
        <dbReference type="Proteomes" id="UP000235786"/>
    </source>
</evidence>
<evidence type="ECO:0000256" key="3">
    <source>
        <dbReference type="ARBA" id="ARBA00022989"/>
    </source>
</evidence>
<evidence type="ECO:0000256" key="4">
    <source>
        <dbReference type="ARBA" id="ARBA00023136"/>
    </source>
</evidence>
<keyword evidence="9" id="KW-1185">Reference proteome</keyword>
<feature type="transmembrane region" description="Helical" evidence="6">
    <location>
        <begin position="171"/>
        <end position="196"/>
    </location>
</feature>
<reference evidence="8 9" key="1">
    <citation type="submission" date="2016-04" db="EMBL/GenBank/DDBJ databases">
        <title>A degradative enzymes factory behind the ericoid mycorrhizal symbiosis.</title>
        <authorList>
            <consortium name="DOE Joint Genome Institute"/>
            <person name="Martino E."/>
            <person name="Morin E."/>
            <person name="Grelet G."/>
            <person name="Kuo A."/>
            <person name="Kohler A."/>
            <person name="Daghino S."/>
            <person name="Barry K."/>
            <person name="Choi C."/>
            <person name="Cichocki N."/>
            <person name="Clum A."/>
            <person name="Copeland A."/>
            <person name="Hainaut M."/>
            <person name="Haridas S."/>
            <person name="Labutti K."/>
            <person name="Lindquist E."/>
            <person name="Lipzen A."/>
            <person name="Khouja H.-R."/>
            <person name="Murat C."/>
            <person name="Ohm R."/>
            <person name="Olson A."/>
            <person name="Spatafora J."/>
            <person name="Veneault-Fourrey C."/>
            <person name="Henrissat B."/>
            <person name="Grigoriev I."/>
            <person name="Martin F."/>
            <person name="Perotto S."/>
        </authorList>
    </citation>
    <scope>NUCLEOTIDE SEQUENCE [LARGE SCALE GENOMIC DNA]</scope>
    <source>
        <strain evidence="8 9">F</strain>
    </source>
</reference>
<organism evidence="8 9">
    <name type="scientific">Hyaloscypha variabilis (strain UAMH 11265 / GT02V1 / F)</name>
    <name type="common">Meliniomyces variabilis</name>
    <dbReference type="NCBI Taxonomy" id="1149755"/>
    <lineage>
        <taxon>Eukaryota</taxon>
        <taxon>Fungi</taxon>
        <taxon>Dikarya</taxon>
        <taxon>Ascomycota</taxon>
        <taxon>Pezizomycotina</taxon>
        <taxon>Leotiomycetes</taxon>
        <taxon>Helotiales</taxon>
        <taxon>Hyaloscyphaceae</taxon>
        <taxon>Hyaloscypha</taxon>
        <taxon>Hyaloscypha variabilis</taxon>
    </lineage>
</organism>
<keyword evidence="2 6" id="KW-0812">Transmembrane</keyword>